<accession>S7T936</accession>
<keyword evidence="5" id="KW-0804">Transcription</keyword>
<dbReference type="PATRIC" id="fig|1121439.3.peg.1919"/>
<dbReference type="GO" id="GO:0005829">
    <property type="term" value="C:cytosol"/>
    <property type="evidence" value="ECO:0007669"/>
    <property type="project" value="TreeGrafter"/>
</dbReference>
<sequence length="153" mass="17028">MSENMPIVLLVDDEERFRTTLGKRLTEAGIPVETAGSGMDALQILAEKPVDVVILDIKMPGLSGIETLTEIRNKHIGVEVLLLTGHADVPSAVEGMRLGAFDYLMKPYEFQGLQAKIQEAFKVKVDRDERIRKARERAVLDKIASPRAWTRGD</sequence>
<evidence type="ECO:0000256" key="4">
    <source>
        <dbReference type="ARBA" id="ARBA00023125"/>
    </source>
</evidence>
<keyword evidence="9" id="KW-1185">Reference proteome</keyword>
<dbReference type="eggNOG" id="COG2204">
    <property type="taxonomic scope" value="Bacteria"/>
</dbReference>
<feature type="modified residue" description="4-aspartylphosphate" evidence="6">
    <location>
        <position position="56"/>
    </location>
</feature>
<dbReference type="InterPro" id="IPR001789">
    <property type="entry name" value="Sig_transdc_resp-reg_receiver"/>
</dbReference>
<reference evidence="8 9" key="1">
    <citation type="journal article" date="2013" name="Genome Announc.">
        <title>Draft genome sequences for three mercury-methylating, sulfate-reducing bacteria.</title>
        <authorList>
            <person name="Brown S.D."/>
            <person name="Hurt R.A.Jr."/>
            <person name="Gilmour C.C."/>
            <person name="Elias D.A."/>
        </authorList>
    </citation>
    <scope>NUCLEOTIDE SEQUENCE [LARGE SCALE GENOMIC DNA]</scope>
    <source>
        <strain evidence="8 9">DSM 16529</strain>
    </source>
</reference>
<evidence type="ECO:0000313" key="9">
    <source>
        <dbReference type="Proteomes" id="UP000014975"/>
    </source>
</evidence>
<dbReference type="GO" id="GO:0032993">
    <property type="term" value="C:protein-DNA complex"/>
    <property type="evidence" value="ECO:0007669"/>
    <property type="project" value="TreeGrafter"/>
</dbReference>
<dbReference type="SUPFAM" id="SSF52172">
    <property type="entry name" value="CheY-like"/>
    <property type="match status" value="1"/>
</dbReference>
<feature type="domain" description="Response regulatory" evidence="7">
    <location>
        <begin position="7"/>
        <end position="121"/>
    </location>
</feature>
<gene>
    <name evidence="8" type="ORF">dsat_0562</name>
</gene>
<evidence type="ECO:0000256" key="1">
    <source>
        <dbReference type="ARBA" id="ARBA00022553"/>
    </source>
</evidence>
<keyword evidence="3" id="KW-0805">Transcription regulation</keyword>
<dbReference type="EMBL" id="ATHI01000026">
    <property type="protein sequence ID" value="EPR33121.1"/>
    <property type="molecule type" value="Genomic_DNA"/>
</dbReference>
<dbReference type="Gene3D" id="3.40.50.2300">
    <property type="match status" value="1"/>
</dbReference>
<dbReference type="PANTHER" id="PTHR48111:SF1">
    <property type="entry name" value="TWO-COMPONENT RESPONSE REGULATOR ORR33"/>
    <property type="match status" value="1"/>
</dbReference>
<dbReference type="GO" id="GO:0006355">
    <property type="term" value="P:regulation of DNA-templated transcription"/>
    <property type="evidence" value="ECO:0007669"/>
    <property type="project" value="TreeGrafter"/>
</dbReference>
<evidence type="ECO:0000313" key="8">
    <source>
        <dbReference type="EMBL" id="EPR33121.1"/>
    </source>
</evidence>
<comment type="caution">
    <text evidence="8">The sequence shown here is derived from an EMBL/GenBank/DDBJ whole genome shotgun (WGS) entry which is preliminary data.</text>
</comment>
<dbReference type="InterPro" id="IPR011006">
    <property type="entry name" value="CheY-like_superfamily"/>
</dbReference>
<keyword evidence="1 6" id="KW-0597">Phosphoprotein</keyword>
<dbReference type="Pfam" id="PF00072">
    <property type="entry name" value="Response_reg"/>
    <property type="match status" value="1"/>
</dbReference>
<dbReference type="OrthoDB" id="9800029at2"/>
<keyword evidence="2" id="KW-0902">Two-component regulatory system</keyword>
<dbReference type="PROSITE" id="PS50110">
    <property type="entry name" value="RESPONSE_REGULATORY"/>
    <property type="match status" value="1"/>
</dbReference>
<dbReference type="RefSeq" id="WP_020887256.1">
    <property type="nucleotide sequence ID" value="NZ_ATHI01000026.1"/>
</dbReference>
<dbReference type="GO" id="GO:0000976">
    <property type="term" value="F:transcription cis-regulatory region binding"/>
    <property type="evidence" value="ECO:0007669"/>
    <property type="project" value="TreeGrafter"/>
</dbReference>
<evidence type="ECO:0000256" key="6">
    <source>
        <dbReference type="PROSITE-ProRule" id="PRU00169"/>
    </source>
</evidence>
<dbReference type="InterPro" id="IPR039420">
    <property type="entry name" value="WalR-like"/>
</dbReference>
<proteinExistence type="predicted"/>
<name>S7T936_9BACT</name>
<dbReference type="SMART" id="SM00448">
    <property type="entry name" value="REC"/>
    <property type="match status" value="1"/>
</dbReference>
<protein>
    <submittedName>
        <fullName evidence="8">Response regulator receiver protein</fullName>
    </submittedName>
</protein>
<evidence type="ECO:0000256" key="3">
    <source>
        <dbReference type="ARBA" id="ARBA00023015"/>
    </source>
</evidence>
<dbReference type="AlphaFoldDB" id="S7T936"/>
<dbReference type="PANTHER" id="PTHR48111">
    <property type="entry name" value="REGULATOR OF RPOS"/>
    <property type="match status" value="1"/>
</dbReference>
<evidence type="ECO:0000256" key="2">
    <source>
        <dbReference type="ARBA" id="ARBA00023012"/>
    </source>
</evidence>
<organism evidence="8 9">
    <name type="scientific">Alkalidesulfovibrio alkalitolerans DSM 16529</name>
    <dbReference type="NCBI Taxonomy" id="1121439"/>
    <lineage>
        <taxon>Bacteria</taxon>
        <taxon>Pseudomonadati</taxon>
        <taxon>Thermodesulfobacteriota</taxon>
        <taxon>Desulfovibrionia</taxon>
        <taxon>Desulfovibrionales</taxon>
        <taxon>Desulfovibrionaceae</taxon>
        <taxon>Alkalidesulfovibrio</taxon>
    </lineage>
</organism>
<evidence type="ECO:0000256" key="5">
    <source>
        <dbReference type="ARBA" id="ARBA00023163"/>
    </source>
</evidence>
<dbReference type="Proteomes" id="UP000014975">
    <property type="component" value="Unassembled WGS sequence"/>
</dbReference>
<dbReference type="FunFam" id="3.40.50.2300:FF:000018">
    <property type="entry name" value="DNA-binding transcriptional regulator NtrC"/>
    <property type="match status" value="1"/>
</dbReference>
<evidence type="ECO:0000259" key="7">
    <source>
        <dbReference type="PROSITE" id="PS50110"/>
    </source>
</evidence>
<dbReference type="STRING" id="1121439.dsat_0562"/>
<dbReference type="GO" id="GO:0000156">
    <property type="term" value="F:phosphorelay response regulator activity"/>
    <property type="evidence" value="ECO:0007669"/>
    <property type="project" value="TreeGrafter"/>
</dbReference>
<keyword evidence="4" id="KW-0238">DNA-binding</keyword>